<dbReference type="PIRSF" id="PIRSF029895">
    <property type="entry name" value="SpoIV"/>
    <property type="match status" value="1"/>
</dbReference>
<feature type="transmembrane region" description="Helical" evidence="1">
    <location>
        <begin position="87"/>
        <end position="109"/>
    </location>
</feature>
<accession>A0ABS6GM32</accession>
<keyword evidence="1" id="KW-1133">Transmembrane helix</keyword>
<keyword evidence="3" id="KW-1185">Reference proteome</keyword>
<dbReference type="RefSeq" id="WP_144160278.1">
    <property type="nucleotide sequence ID" value="NZ_JAHLZF010000001.1"/>
</dbReference>
<gene>
    <name evidence="2" type="primary">yqfD</name>
    <name evidence="2" type="ORF">KQ486_01580</name>
</gene>
<keyword evidence="1" id="KW-0472">Membrane</keyword>
<dbReference type="Pfam" id="PF06898">
    <property type="entry name" value="YqfD"/>
    <property type="match status" value="1"/>
</dbReference>
<organism evidence="2 3">
    <name type="scientific">Allobacillus halotolerans</name>
    <dbReference type="NCBI Taxonomy" id="570278"/>
    <lineage>
        <taxon>Bacteria</taxon>
        <taxon>Bacillati</taxon>
        <taxon>Bacillota</taxon>
        <taxon>Bacilli</taxon>
        <taxon>Bacillales</taxon>
        <taxon>Bacillaceae</taxon>
        <taxon>Allobacillus</taxon>
    </lineage>
</organism>
<dbReference type="EMBL" id="JAHLZF010000001">
    <property type="protein sequence ID" value="MBU6079700.1"/>
    <property type="molecule type" value="Genomic_DNA"/>
</dbReference>
<comment type="caution">
    <text evidence="2">The sequence shown here is derived from an EMBL/GenBank/DDBJ whole genome shotgun (WGS) entry which is preliminary data.</text>
</comment>
<evidence type="ECO:0000313" key="2">
    <source>
        <dbReference type="EMBL" id="MBU6079700.1"/>
    </source>
</evidence>
<dbReference type="InterPro" id="IPR010690">
    <property type="entry name" value="YqfD"/>
</dbReference>
<dbReference type="NCBIfam" id="TIGR02876">
    <property type="entry name" value="spore_yqfD"/>
    <property type="match status" value="1"/>
</dbReference>
<dbReference type="Proteomes" id="UP000812672">
    <property type="component" value="Unassembled WGS sequence"/>
</dbReference>
<name>A0ABS6GM32_9BACI</name>
<evidence type="ECO:0000256" key="1">
    <source>
        <dbReference type="SAM" id="Phobius"/>
    </source>
</evidence>
<evidence type="ECO:0000313" key="3">
    <source>
        <dbReference type="Proteomes" id="UP000812672"/>
    </source>
</evidence>
<proteinExistence type="predicted"/>
<keyword evidence="1" id="KW-0812">Transmembrane</keyword>
<sequence>MNKYGRKIKGTVIVDVEGKQIESFMNRLLQENVHISSLRRKSSEKASFQIAYKDIALLKRFRKSYQCKIRFNRKSGFPRIYQQRKKWIPAMIGMLIGVVIIFCLSNLIWNVTIKGGTDESRYEVQALTQELGLVEGNWIQQTENISTIEREIMNKIEEISYVGIQRQGTSYYIEIEESEKELEEQNERPSHLVAEKSGTVHSMFVTDGRPLVEVNDVVKKGDVLVSGLLDEEGENQTTSKGEIWAEVWYHLQLTINLRQEQLKLLPDPVTSYHLRIGDRQIGKEENELRLVHEEKTPFYFFKWPLPISLTKRYYYDEQSSELEYDIEERLPSLIEERLKRELGQQVKLEYQKVLHEDRDSDKVKLEMFVKVIEDISTQQIIDQGD</sequence>
<reference evidence="2 3" key="1">
    <citation type="journal article" date="2011" name="Int. J. Syst. Evol. Microbiol.">
        <title>Allobacillus halotolerans gen. nov., sp. nov. isolated from shrimp paste.</title>
        <authorList>
            <person name="Sheu S.Y."/>
            <person name="Arun A.B."/>
            <person name="Jiang S.R."/>
            <person name="Young C.C."/>
            <person name="Chen W.M."/>
        </authorList>
    </citation>
    <scope>NUCLEOTIDE SEQUENCE [LARGE SCALE GENOMIC DNA]</scope>
    <source>
        <strain evidence="2 3">LMG 24826</strain>
    </source>
</reference>
<protein>
    <submittedName>
        <fullName evidence="2">Sporulation protein YqfD</fullName>
    </submittedName>
</protein>